<dbReference type="GO" id="GO:0015074">
    <property type="term" value="P:DNA integration"/>
    <property type="evidence" value="ECO:0007669"/>
    <property type="project" value="InterPro"/>
</dbReference>
<dbReference type="InterPro" id="IPR010998">
    <property type="entry name" value="Integrase_recombinase_N"/>
</dbReference>
<evidence type="ECO:0000313" key="4">
    <source>
        <dbReference type="EMBL" id="CAG9110157.1"/>
    </source>
</evidence>
<proteinExistence type="predicted"/>
<evidence type="ECO:0000259" key="3">
    <source>
        <dbReference type="PROSITE" id="PS51898"/>
    </source>
</evidence>
<dbReference type="Gene3D" id="1.10.150.130">
    <property type="match status" value="1"/>
</dbReference>
<dbReference type="Proteomes" id="UP000653454">
    <property type="component" value="Unassembled WGS sequence"/>
</dbReference>
<keyword evidence="5" id="KW-1185">Reference proteome</keyword>
<sequence length="308" mass="34194">MLSSISSNTLKQYSVSFKLWWEFCVHRQIDIFNPSIPMILTFLSEQFNLGSSYGSINSHRSALSLLLGSNIGSDETIKRLLKGIYKQKPSRPKYSSTWNPDIVLNYLSGLFPNTEINLEKLTRKMVTLLALCTAQRVQTLSLIKMCNISKTNTGLKISITDIIKTSAAGREQPILFLPYFIENPNICPASTINDYMDVTSQLRPVNIDNLIISFKKPHKPASSQTLSRWIKQTLAESGVDVSVFSAHSTRHAATSAAAAHGVCIGTIRKTAGWTSSSQTFARFYNRPITDNSAFARSVCSVSNIENNT</sequence>
<dbReference type="GO" id="GO:0006310">
    <property type="term" value="P:DNA recombination"/>
    <property type="evidence" value="ECO:0007669"/>
    <property type="project" value="UniProtKB-KW"/>
</dbReference>
<dbReference type="Pfam" id="PF00589">
    <property type="entry name" value="Phage_integrase"/>
    <property type="match status" value="1"/>
</dbReference>
<gene>
    <name evidence="4" type="ORF">PLXY2_LOCUS4528</name>
</gene>
<dbReference type="PANTHER" id="PTHR35617">
    <property type="entry name" value="PHAGE_INTEGRASE DOMAIN-CONTAINING PROTEIN"/>
    <property type="match status" value="1"/>
</dbReference>
<evidence type="ECO:0000313" key="5">
    <source>
        <dbReference type="Proteomes" id="UP000653454"/>
    </source>
</evidence>
<name>A0A8S4E4Y2_PLUXY</name>
<accession>A0A8S4E4Y2</accession>
<comment type="caution">
    <text evidence="4">The sequence shown here is derived from an EMBL/GenBank/DDBJ whole genome shotgun (WGS) entry which is preliminary data.</text>
</comment>
<protein>
    <submittedName>
        <fullName evidence="4">(diamondback moth) hypothetical protein</fullName>
    </submittedName>
</protein>
<keyword evidence="1" id="KW-0238">DNA-binding</keyword>
<dbReference type="PROSITE" id="PS51898">
    <property type="entry name" value="TYR_RECOMBINASE"/>
    <property type="match status" value="1"/>
</dbReference>
<evidence type="ECO:0000256" key="2">
    <source>
        <dbReference type="ARBA" id="ARBA00023172"/>
    </source>
</evidence>
<dbReference type="EMBL" id="CAJHNJ030000012">
    <property type="protein sequence ID" value="CAG9110157.1"/>
    <property type="molecule type" value="Genomic_DNA"/>
</dbReference>
<dbReference type="InterPro" id="IPR002104">
    <property type="entry name" value="Integrase_catalytic"/>
</dbReference>
<dbReference type="InterPro" id="IPR013762">
    <property type="entry name" value="Integrase-like_cat_sf"/>
</dbReference>
<dbReference type="AlphaFoldDB" id="A0A8S4E4Y2"/>
<dbReference type="Gene3D" id="1.10.443.10">
    <property type="entry name" value="Intergrase catalytic core"/>
    <property type="match status" value="1"/>
</dbReference>
<evidence type="ECO:0000256" key="1">
    <source>
        <dbReference type="ARBA" id="ARBA00023125"/>
    </source>
</evidence>
<dbReference type="InterPro" id="IPR011010">
    <property type="entry name" value="DNA_brk_join_enz"/>
</dbReference>
<dbReference type="PANTHER" id="PTHR35617:SF3">
    <property type="entry name" value="CORE-BINDING (CB) DOMAIN-CONTAINING PROTEIN"/>
    <property type="match status" value="1"/>
</dbReference>
<organism evidence="4 5">
    <name type="scientific">Plutella xylostella</name>
    <name type="common">Diamondback moth</name>
    <name type="synonym">Plutella maculipennis</name>
    <dbReference type="NCBI Taxonomy" id="51655"/>
    <lineage>
        <taxon>Eukaryota</taxon>
        <taxon>Metazoa</taxon>
        <taxon>Ecdysozoa</taxon>
        <taxon>Arthropoda</taxon>
        <taxon>Hexapoda</taxon>
        <taxon>Insecta</taxon>
        <taxon>Pterygota</taxon>
        <taxon>Neoptera</taxon>
        <taxon>Endopterygota</taxon>
        <taxon>Lepidoptera</taxon>
        <taxon>Glossata</taxon>
        <taxon>Ditrysia</taxon>
        <taxon>Yponomeutoidea</taxon>
        <taxon>Plutellidae</taxon>
        <taxon>Plutella</taxon>
    </lineage>
</organism>
<reference evidence="4" key="1">
    <citation type="submission" date="2020-11" db="EMBL/GenBank/DDBJ databases">
        <authorList>
            <person name="Whiteford S."/>
        </authorList>
    </citation>
    <scope>NUCLEOTIDE SEQUENCE</scope>
</reference>
<dbReference type="SUPFAM" id="SSF56349">
    <property type="entry name" value="DNA breaking-rejoining enzymes"/>
    <property type="match status" value="1"/>
</dbReference>
<dbReference type="GO" id="GO:0003677">
    <property type="term" value="F:DNA binding"/>
    <property type="evidence" value="ECO:0007669"/>
    <property type="project" value="UniProtKB-KW"/>
</dbReference>
<feature type="domain" description="Tyr recombinase" evidence="3">
    <location>
        <begin position="90"/>
        <end position="297"/>
    </location>
</feature>
<keyword evidence="2" id="KW-0233">DNA recombination</keyword>